<evidence type="ECO:0000313" key="2">
    <source>
        <dbReference type="EMBL" id="THG38886.1"/>
    </source>
</evidence>
<gene>
    <name evidence="2" type="ORF">E5986_00905</name>
</gene>
<evidence type="ECO:0000259" key="1">
    <source>
        <dbReference type="Pfam" id="PF13635"/>
    </source>
</evidence>
<accession>A0A4S4G912</accession>
<dbReference type="Proteomes" id="UP000308978">
    <property type="component" value="Unassembled WGS sequence"/>
</dbReference>
<evidence type="ECO:0000313" key="3">
    <source>
        <dbReference type="Proteomes" id="UP000308978"/>
    </source>
</evidence>
<dbReference type="RefSeq" id="WP_136432499.1">
    <property type="nucleotide sequence ID" value="NZ_SSTJ01000001.1"/>
</dbReference>
<organism evidence="2 3">
    <name type="scientific">Adlercreutzia caecimuris</name>
    <dbReference type="NCBI Taxonomy" id="671266"/>
    <lineage>
        <taxon>Bacteria</taxon>
        <taxon>Bacillati</taxon>
        <taxon>Actinomycetota</taxon>
        <taxon>Coriobacteriia</taxon>
        <taxon>Eggerthellales</taxon>
        <taxon>Eggerthellaceae</taxon>
        <taxon>Adlercreutzia</taxon>
    </lineage>
</organism>
<reference evidence="2 3" key="1">
    <citation type="submission" date="2019-04" db="EMBL/GenBank/DDBJ databases">
        <title>Microbes associate with the intestines of laboratory mice.</title>
        <authorList>
            <person name="Navarre W."/>
            <person name="Wong E."/>
            <person name="Huang K.C."/>
            <person name="Tropini C."/>
            <person name="Ng K."/>
            <person name="Yu B."/>
        </authorList>
    </citation>
    <scope>NUCLEOTIDE SEQUENCE [LARGE SCALE GENOMIC DNA]</scope>
    <source>
        <strain evidence="2 3">NM80_B27</strain>
    </source>
</reference>
<feature type="domain" description="DUF4143" evidence="1">
    <location>
        <begin position="4"/>
        <end position="126"/>
    </location>
</feature>
<dbReference type="InterPro" id="IPR025420">
    <property type="entry name" value="DUF4143"/>
</dbReference>
<protein>
    <submittedName>
        <fullName evidence="2">DUF4143 domain-containing protein</fullName>
    </submittedName>
</protein>
<dbReference type="AlphaFoldDB" id="A0A4S4G912"/>
<name>A0A4S4G912_9ACTN</name>
<dbReference type="Pfam" id="PF13635">
    <property type="entry name" value="DUF4143"/>
    <property type="match status" value="1"/>
</dbReference>
<proteinExistence type="predicted"/>
<dbReference type="EMBL" id="SSTJ01000001">
    <property type="protein sequence ID" value="THG38886.1"/>
    <property type="molecule type" value="Genomic_DNA"/>
</dbReference>
<comment type="caution">
    <text evidence="2">The sequence shown here is derived from an EMBL/GenBank/DDBJ whole genome shotgun (WGS) entry which is preliminary data.</text>
</comment>
<sequence>MSNACLVNNCYNCTDPDVGLNMTRGDAVKCYLADTGLLATMAYGDDEESSPSLYQEILKGRIESNEGMLAENVVAQQLVAAGRSLHFYSSYSRVAAERMEIDFLIRQPYPNAAMKTRIAPVEVKSGRRYKTVSLDKFKSKFGKKVGTEFVLHPRALEVKGDRICLPLYMSGVV</sequence>